<evidence type="ECO:0000256" key="6">
    <source>
        <dbReference type="SAM" id="Phobius"/>
    </source>
</evidence>
<comment type="caution">
    <text evidence="7">The sequence shown here is derived from an EMBL/GenBank/DDBJ whole genome shotgun (WGS) entry which is preliminary data.</text>
</comment>
<name>A0AAD3TSW9_9TREE</name>
<organism evidence="7 8">
    <name type="scientific">Cutaneotrichosporon spelunceum</name>
    <dbReference type="NCBI Taxonomy" id="1672016"/>
    <lineage>
        <taxon>Eukaryota</taxon>
        <taxon>Fungi</taxon>
        <taxon>Dikarya</taxon>
        <taxon>Basidiomycota</taxon>
        <taxon>Agaricomycotina</taxon>
        <taxon>Tremellomycetes</taxon>
        <taxon>Trichosporonales</taxon>
        <taxon>Trichosporonaceae</taxon>
        <taxon>Cutaneotrichosporon</taxon>
    </lineage>
</organism>
<comment type="subcellular location">
    <subcellularLocation>
        <location evidence="1">Endoplasmic reticulum membrane</location>
        <topology evidence="1">Multi-pass membrane protein</topology>
    </subcellularLocation>
</comment>
<dbReference type="GO" id="GO:0005789">
    <property type="term" value="C:endoplasmic reticulum membrane"/>
    <property type="evidence" value="ECO:0007669"/>
    <property type="project" value="UniProtKB-SubCell"/>
</dbReference>
<evidence type="ECO:0000313" key="8">
    <source>
        <dbReference type="Proteomes" id="UP001222932"/>
    </source>
</evidence>
<protein>
    <submittedName>
        <fullName evidence="7">Uncharacterized protein</fullName>
    </submittedName>
</protein>
<keyword evidence="2 6" id="KW-0812">Transmembrane</keyword>
<sequence>MPRTHDAAPAPTSYRLGGIVRYDKMPPRGIRRFLWKKCLQVDAHLCFAMLEWWEALLIAFIVLPVTLFFWYSCYAYFPGHIRYLTRRYAYYVYGDEALDLLALSRAYAAEWINVAWLSFWSLVGTASRVEL</sequence>
<evidence type="ECO:0000256" key="1">
    <source>
        <dbReference type="ARBA" id="ARBA00004477"/>
    </source>
</evidence>
<reference evidence="7" key="2">
    <citation type="submission" date="2023-06" db="EMBL/GenBank/DDBJ databases">
        <authorList>
            <person name="Kobayashi Y."/>
            <person name="Kayamori A."/>
            <person name="Aoki K."/>
            <person name="Shiwa Y."/>
            <person name="Fujita N."/>
            <person name="Sugita T."/>
            <person name="Iwasaki W."/>
            <person name="Tanaka N."/>
            <person name="Takashima M."/>
        </authorList>
    </citation>
    <scope>NUCLEOTIDE SEQUENCE</scope>
    <source>
        <strain evidence="7">HIS016</strain>
    </source>
</reference>
<gene>
    <name evidence="7" type="ORF">CspeluHIS016_0209880</name>
</gene>
<proteinExistence type="predicted"/>
<keyword evidence="4 6" id="KW-1133">Transmembrane helix</keyword>
<evidence type="ECO:0000256" key="3">
    <source>
        <dbReference type="ARBA" id="ARBA00022824"/>
    </source>
</evidence>
<dbReference type="AlphaFoldDB" id="A0AAD3TSW9"/>
<dbReference type="InterPro" id="IPR024512">
    <property type="entry name" value="Ser_palmitoyltrfase_ssu-like"/>
</dbReference>
<feature type="transmembrane region" description="Helical" evidence="6">
    <location>
        <begin position="55"/>
        <end position="77"/>
    </location>
</feature>
<dbReference type="EMBL" id="BTCM01000002">
    <property type="protein sequence ID" value="GMK55932.1"/>
    <property type="molecule type" value="Genomic_DNA"/>
</dbReference>
<evidence type="ECO:0000256" key="2">
    <source>
        <dbReference type="ARBA" id="ARBA00022692"/>
    </source>
</evidence>
<evidence type="ECO:0000313" key="7">
    <source>
        <dbReference type="EMBL" id="GMK55932.1"/>
    </source>
</evidence>
<reference evidence="7" key="1">
    <citation type="journal article" date="2023" name="BMC Genomics">
        <title>Chromosome-level genome assemblies of Cutaneotrichosporon spp. (Trichosporonales, Basidiomycota) reveal imbalanced evolution between nucleotide sequences and chromosome synteny.</title>
        <authorList>
            <person name="Kobayashi Y."/>
            <person name="Kayamori A."/>
            <person name="Aoki K."/>
            <person name="Shiwa Y."/>
            <person name="Matsutani M."/>
            <person name="Fujita N."/>
            <person name="Sugita T."/>
            <person name="Iwasaki W."/>
            <person name="Tanaka N."/>
            <person name="Takashima M."/>
        </authorList>
    </citation>
    <scope>NUCLEOTIDE SEQUENCE</scope>
    <source>
        <strain evidence="7">HIS016</strain>
    </source>
</reference>
<evidence type="ECO:0000256" key="4">
    <source>
        <dbReference type="ARBA" id="ARBA00022989"/>
    </source>
</evidence>
<keyword evidence="3" id="KW-0256">Endoplasmic reticulum</keyword>
<dbReference type="Pfam" id="PF11779">
    <property type="entry name" value="SPT_ssu-like"/>
    <property type="match status" value="1"/>
</dbReference>
<keyword evidence="8" id="KW-1185">Reference proteome</keyword>
<accession>A0AAD3TSW9</accession>
<evidence type="ECO:0000256" key="5">
    <source>
        <dbReference type="ARBA" id="ARBA00023136"/>
    </source>
</evidence>
<keyword evidence="5 6" id="KW-0472">Membrane</keyword>
<dbReference type="Proteomes" id="UP001222932">
    <property type="component" value="Unassembled WGS sequence"/>
</dbReference>